<dbReference type="PANTHER" id="PTHR10430:SF39">
    <property type="entry name" value="PEROXISOMAL MEMBRANE ASSOCIATED PROTEIN 20"/>
    <property type="match status" value="1"/>
</dbReference>
<dbReference type="Gene3D" id="3.40.30.10">
    <property type="entry name" value="Glutaredoxin"/>
    <property type="match status" value="1"/>
</dbReference>
<evidence type="ECO:0000256" key="6">
    <source>
        <dbReference type="PIRSR" id="PIRSR637944-1"/>
    </source>
</evidence>
<dbReference type="Proteomes" id="UP000308549">
    <property type="component" value="Unassembled WGS sequence"/>
</dbReference>
<comment type="similarity">
    <text evidence="1 7">Belongs to the peroxiredoxin family. Prx5 subfamily.</text>
</comment>
<dbReference type="CDD" id="cd03013">
    <property type="entry name" value="PRX5_like"/>
    <property type="match status" value="1"/>
</dbReference>
<dbReference type="InterPro" id="IPR036249">
    <property type="entry name" value="Thioredoxin-like_sf"/>
</dbReference>
<dbReference type="EMBL" id="NAJL01000022">
    <property type="protein sequence ID" value="TKA27620.1"/>
    <property type="molecule type" value="Genomic_DNA"/>
</dbReference>
<keyword evidence="2 7" id="KW-0575">Peroxidase</keyword>
<organism evidence="9 10">
    <name type="scientific">Salinomyces thailandicus</name>
    <dbReference type="NCBI Taxonomy" id="706561"/>
    <lineage>
        <taxon>Eukaryota</taxon>
        <taxon>Fungi</taxon>
        <taxon>Dikarya</taxon>
        <taxon>Ascomycota</taxon>
        <taxon>Pezizomycotina</taxon>
        <taxon>Dothideomycetes</taxon>
        <taxon>Dothideomycetidae</taxon>
        <taxon>Mycosphaerellales</taxon>
        <taxon>Teratosphaeriaceae</taxon>
        <taxon>Salinomyces</taxon>
    </lineage>
</organism>
<dbReference type="GO" id="GO:0005739">
    <property type="term" value="C:mitochondrion"/>
    <property type="evidence" value="ECO:0007669"/>
    <property type="project" value="TreeGrafter"/>
</dbReference>
<reference evidence="9 10" key="1">
    <citation type="submission" date="2017-03" db="EMBL/GenBank/DDBJ databases">
        <title>Genomes of endolithic fungi from Antarctica.</title>
        <authorList>
            <person name="Coleine C."/>
            <person name="Masonjones S."/>
            <person name="Stajich J.E."/>
        </authorList>
    </citation>
    <scope>NUCLEOTIDE SEQUENCE [LARGE SCALE GENOMIC DNA]</scope>
    <source>
        <strain evidence="9 10">CCFEE 6315</strain>
    </source>
</reference>
<evidence type="ECO:0000256" key="5">
    <source>
        <dbReference type="ARBA" id="ARBA00023284"/>
    </source>
</evidence>
<sequence length="215" mass="23452">MMERRWPTQIYDLPPKSSASLDCRLHVIIVPRTRASKITSVKTTMSTVMEKIVGGPLKEGSKLPTNIHLKEINAEKDTVDLASLPGRNIIVGVPGAFTPACSSQVPGFVNMAKQFIEKGVDSIYVIAVNDQFTMQAWKDYLKAEKAPAVHFLADDTNTFTKKAGMDFDATGLLGGRRSQRYVAIVEGGVVVRVFVEDEAPSVTVTSAENVLKALQ</sequence>
<evidence type="ECO:0000313" key="10">
    <source>
        <dbReference type="Proteomes" id="UP000308549"/>
    </source>
</evidence>
<dbReference type="InterPro" id="IPR013766">
    <property type="entry name" value="Thioredoxin_domain"/>
</dbReference>
<name>A0A4U0TYL1_9PEZI</name>
<dbReference type="InterPro" id="IPR013740">
    <property type="entry name" value="Redoxin"/>
</dbReference>
<keyword evidence="3 7" id="KW-0049">Antioxidant</keyword>
<comment type="caution">
    <text evidence="9">The sequence shown here is derived from an EMBL/GenBank/DDBJ whole genome shotgun (WGS) entry which is preliminary data.</text>
</comment>
<keyword evidence="4 7" id="KW-0560">Oxidoreductase</keyword>
<dbReference type="Pfam" id="PF08534">
    <property type="entry name" value="Redoxin"/>
    <property type="match status" value="1"/>
</dbReference>
<evidence type="ECO:0000259" key="8">
    <source>
        <dbReference type="PROSITE" id="PS51352"/>
    </source>
</evidence>
<gene>
    <name evidence="9" type="ORF">B0A50_04452</name>
</gene>
<keyword evidence="10" id="KW-1185">Reference proteome</keyword>
<dbReference type="SUPFAM" id="SSF52833">
    <property type="entry name" value="Thioredoxin-like"/>
    <property type="match status" value="1"/>
</dbReference>
<keyword evidence="5 7" id="KW-0676">Redox-active center</keyword>
<evidence type="ECO:0000256" key="1">
    <source>
        <dbReference type="ARBA" id="ARBA00010505"/>
    </source>
</evidence>
<dbReference type="PROSITE" id="PS51352">
    <property type="entry name" value="THIOREDOXIN_2"/>
    <property type="match status" value="1"/>
</dbReference>
<dbReference type="GO" id="GO:0034599">
    <property type="term" value="P:cellular response to oxidative stress"/>
    <property type="evidence" value="ECO:0007669"/>
    <property type="project" value="InterPro"/>
</dbReference>
<feature type="domain" description="Thioredoxin" evidence="8">
    <location>
        <begin position="57"/>
        <end position="215"/>
    </location>
</feature>
<evidence type="ECO:0000256" key="7">
    <source>
        <dbReference type="RuleBase" id="RU366011"/>
    </source>
</evidence>
<evidence type="ECO:0000313" key="9">
    <source>
        <dbReference type="EMBL" id="TKA27620.1"/>
    </source>
</evidence>
<dbReference type="GO" id="GO:0045454">
    <property type="term" value="P:cell redox homeostasis"/>
    <property type="evidence" value="ECO:0007669"/>
    <property type="project" value="TreeGrafter"/>
</dbReference>
<dbReference type="OrthoDB" id="1882547at2759"/>
<evidence type="ECO:0000256" key="3">
    <source>
        <dbReference type="ARBA" id="ARBA00022862"/>
    </source>
</evidence>
<feature type="active site" description="Cysteine sulfenic acid (-SOH) intermediate" evidence="6">
    <location>
        <position position="101"/>
    </location>
</feature>
<dbReference type="PANTHER" id="PTHR10430">
    <property type="entry name" value="PEROXIREDOXIN"/>
    <property type="match status" value="1"/>
</dbReference>
<dbReference type="GO" id="GO:0042744">
    <property type="term" value="P:hydrogen peroxide catabolic process"/>
    <property type="evidence" value="ECO:0007669"/>
    <property type="project" value="TreeGrafter"/>
</dbReference>
<protein>
    <recommendedName>
        <fullName evidence="8">Thioredoxin domain-containing protein</fullName>
    </recommendedName>
</protein>
<evidence type="ECO:0000256" key="4">
    <source>
        <dbReference type="ARBA" id="ARBA00023002"/>
    </source>
</evidence>
<dbReference type="InterPro" id="IPR037944">
    <property type="entry name" value="PRX5-like"/>
</dbReference>
<dbReference type="GO" id="GO:0008379">
    <property type="term" value="F:thioredoxin peroxidase activity"/>
    <property type="evidence" value="ECO:0007669"/>
    <property type="project" value="InterPro"/>
</dbReference>
<proteinExistence type="inferred from homology"/>
<dbReference type="AlphaFoldDB" id="A0A4U0TYL1"/>
<dbReference type="GO" id="GO:0005777">
    <property type="term" value="C:peroxisome"/>
    <property type="evidence" value="ECO:0007669"/>
    <property type="project" value="TreeGrafter"/>
</dbReference>
<evidence type="ECO:0000256" key="2">
    <source>
        <dbReference type="ARBA" id="ARBA00022559"/>
    </source>
</evidence>
<dbReference type="GO" id="GO:0005829">
    <property type="term" value="C:cytosol"/>
    <property type="evidence" value="ECO:0007669"/>
    <property type="project" value="TreeGrafter"/>
</dbReference>
<accession>A0A4U0TYL1</accession>
<comment type="function">
    <text evidence="7">Thiol-specific peroxidase that catalyzes the reduction of hydrogen peroxide and organic hydroperoxides to water and alcohols, respectively. Plays a role in cell protection against oxidative stress by detoxifying peroxides.</text>
</comment>